<dbReference type="Pfam" id="PF02568">
    <property type="entry name" value="ThiI"/>
    <property type="match status" value="1"/>
</dbReference>
<evidence type="ECO:0000256" key="8">
    <source>
        <dbReference type="ARBA" id="ARBA00022977"/>
    </source>
</evidence>
<dbReference type="RefSeq" id="WP_174449054.1">
    <property type="nucleotide sequence ID" value="NZ_AP018732.1"/>
</dbReference>
<dbReference type="PANTHER" id="PTHR43209:SF1">
    <property type="entry name" value="TRNA SULFURTRANSFERASE"/>
    <property type="match status" value="1"/>
</dbReference>
<comment type="pathway">
    <text evidence="9">Cofactor biosynthesis; thiamine diphosphate biosynthesis.</text>
</comment>
<dbReference type="GeneID" id="55585299"/>
<dbReference type="SUPFAM" id="SSF143437">
    <property type="entry name" value="THUMP domain-like"/>
    <property type="match status" value="1"/>
</dbReference>
<dbReference type="InterPro" id="IPR003720">
    <property type="entry name" value="tRNA_STrfase"/>
</dbReference>
<keyword evidence="3 9" id="KW-0820">tRNA-binding</keyword>
<dbReference type="Pfam" id="PF22025">
    <property type="entry name" value="ThiI_fer"/>
    <property type="match status" value="1"/>
</dbReference>
<keyword evidence="5 9" id="KW-0547">Nucleotide-binding</keyword>
<keyword evidence="12" id="KW-1185">Reference proteome</keyword>
<evidence type="ECO:0000313" key="12">
    <source>
        <dbReference type="Proteomes" id="UP000509448"/>
    </source>
</evidence>
<comment type="function">
    <text evidence="9">Catalyzes the ATP-dependent transfer of a sulfur to tRNA to produce 4-thiouridine in position 8 of tRNAs, which functions as a near-UV photosensor. Also catalyzes the transfer of sulfur to the sulfur carrier protein ThiS, forming ThiS-thiocarboxylate. This is a step in the synthesis of thiazole, in the thiamine biosynthesis pathway. The sulfur is donated as persulfide by IscS.</text>
</comment>
<comment type="subcellular location">
    <subcellularLocation>
        <location evidence="1 9">Cytoplasm</location>
    </subcellularLocation>
</comment>
<organism evidence="11 12">
    <name type="scientific">Conexivisphaera calida</name>
    <dbReference type="NCBI Taxonomy" id="1874277"/>
    <lineage>
        <taxon>Archaea</taxon>
        <taxon>Nitrososphaerota</taxon>
        <taxon>Conexivisphaeria</taxon>
        <taxon>Conexivisphaerales</taxon>
        <taxon>Conexivisphaeraceae</taxon>
        <taxon>Conexivisphaera</taxon>
    </lineage>
</organism>
<comment type="catalytic activity">
    <reaction evidence="9">
        <text>[ThiI sulfur-carrier protein]-S-sulfanyl-L-cysteine + a uridine in tRNA + 2 reduced [2Fe-2S]-[ferredoxin] + ATP + H(+) = [ThiI sulfur-carrier protein]-L-cysteine + a 4-thiouridine in tRNA + 2 oxidized [2Fe-2S]-[ferredoxin] + AMP + diphosphate</text>
        <dbReference type="Rhea" id="RHEA:24176"/>
        <dbReference type="Rhea" id="RHEA-COMP:10000"/>
        <dbReference type="Rhea" id="RHEA-COMP:10001"/>
        <dbReference type="Rhea" id="RHEA-COMP:13337"/>
        <dbReference type="Rhea" id="RHEA-COMP:13338"/>
        <dbReference type="Rhea" id="RHEA-COMP:13339"/>
        <dbReference type="Rhea" id="RHEA-COMP:13340"/>
        <dbReference type="ChEBI" id="CHEBI:15378"/>
        <dbReference type="ChEBI" id="CHEBI:29950"/>
        <dbReference type="ChEBI" id="CHEBI:30616"/>
        <dbReference type="ChEBI" id="CHEBI:33019"/>
        <dbReference type="ChEBI" id="CHEBI:33737"/>
        <dbReference type="ChEBI" id="CHEBI:33738"/>
        <dbReference type="ChEBI" id="CHEBI:61963"/>
        <dbReference type="ChEBI" id="CHEBI:65315"/>
        <dbReference type="ChEBI" id="CHEBI:136798"/>
        <dbReference type="ChEBI" id="CHEBI:456215"/>
        <dbReference type="EC" id="2.8.1.4"/>
    </reaction>
</comment>
<keyword evidence="2 9" id="KW-0963">Cytoplasm</keyword>
<sequence>MWIREGLGSSDGGNPYEGVVIHYSEIALKGENRGMFEAALEEAARIALSDVGGAVRRLSGRLLATVPPDQVGGAVDRLRTVFGISWIAPCTVAELEMEEIRRKAIDVAKACTSSGAASFKVESSRDNKEFPLRSLQINQELGRAIVEALGLKVNLEEPDAEIIVEVLREGALVCCNRIRGPGGLPVGTTGRALALLSGGIDSPVAAWMTARRGVEVDLLHLYPYDHFEESKLDKIVRLARTLSLYAGRTKLTVVPCWPVRIRLGRREGRHAPLLFRLFSLRLAARIARERGHLAIVTGDSVGQVASQTLHNISATYSNVGYTVIAPLVGMDKEDIVRLARSIGTYEISIEPYPDCCPALVRGHVATRVTDERLRELYEGADLDSGIDEALLEGVEMDFERRGADVVRSAPRAI</sequence>
<dbReference type="EMBL" id="AP018732">
    <property type="protein sequence ID" value="BBE42869.1"/>
    <property type="molecule type" value="Genomic_DNA"/>
</dbReference>
<proteinExistence type="inferred from homology"/>
<dbReference type="SMART" id="SM00981">
    <property type="entry name" value="THUMP"/>
    <property type="match status" value="1"/>
</dbReference>
<dbReference type="OrthoDB" id="372227at2157"/>
<dbReference type="InterPro" id="IPR049961">
    <property type="entry name" value="ThiI_N"/>
</dbReference>
<dbReference type="PROSITE" id="PS51165">
    <property type="entry name" value="THUMP"/>
    <property type="match status" value="1"/>
</dbReference>
<dbReference type="PANTHER" id="PTHR43209">
    <property type="entry name" value="TRNA SULFURTRANSFERASE"/>
    <property type="match status" value="1"/>
</dbReference>
<dbReference type="HAMAP" id="MF_00021">
    <property type="entry name" value="ThiI"/>
    <property type="match status" value="1"/>
</dbReference>
<dbReference type="InterPro" id="IPR054173">
    <property type="entry name" value="ThiI_fer"/>
</dbReference>
<evidence type="ECO:0000256" key="2">
    <source>
        <dbReference type="ARBA" id="ARBA00022490"/>
    </source>
</evidence>
<dbReference type="UniPathway" id="UPA00060"/>
<dbReference type="InterPro" id="IPR050102">
    <property type="entry name" value="tRNA_sulfurtransferase_ThiI"/>
</dbReference>
<reference evidence="11 12" key="1">
    <citation type="journal article" date="2019" name="ISME J.">
        <title>Isolation and characterization of a thermophilic sulfur- and iron-reducing thaumarchaeote from a terrestrial acidic hot spring.</title>
        <authorList>
            <person name="Kato S."/>
            <person name="Itoh T."/>
            <person name="Yuki M."/>
            <person name="Nagamori M."/>
            <person name="Ohnishi M."/>
            <person name="Uematsu K."/>
            <person name="Suzuki K."/>
            <person name="Takashina T."/>
            <person name="Ohkuma M."/>
        </authorList>
    </citation>
    <scope>NUCLEOTIDE SEQUENCE [LARGE SCALE GENOMIC DNA]</scope>
    <source>
        <strain evidence="11 12">NAS-02</strain>
    </source>
</reference>
<feature type="binding site" evidence="9">
    <location>
        <begin position="195"/>
        <end position="196"/>
    </location>
    <ligand>
        <name>ATP</name>
        <dbReference type="ChEBI" id="CHEBI:30616"/>
    </ligand>
</feature>
<dbReference type="GO" id="GO:0000049">
    <property type="term" value="F:tRNA binding"/>
    <property type="evidence" value="ECO:0007669"/>
    <property type="project" value="UniProtKB-UniRule"/>
</dbReference>
<dbReference type="InterPro" id="IPR014729">
    <property type="entry name" value="Rossmann-like_a/b/a_fold"/>
</dbReference>
<evidence type="ECO:0000259" key="10">
    <source>
        <dbReference type="PROSITE" id="PS51165"/>
    </source>
</evidence>
<dbReference type="GO" id="GO:0004810">
    <property type="term" value="F:CCA tRNA nucleotidyltransferase activity"/>
    <property type="evidence" value="ECO:0007669"/>
    <property type="project" value="InterPro"/>
</dbReference>
<evidence type="ECO:0000256" key="5">
    <source>
        <dbReference type="ARBA" id="ARBA00022741"/>
    </source>
</evidence>
<keyword evidence="7 9" id="KW-0694">RNA-binding</keyword>
<evidence type="ECO:0000313" key="11">
    <source>
        <dbReference type="EMBL" id="BBE42869.1"/>
    </source>
</evidence>
<dbReference type="EC" id="2.8.1.4" evidence="9"/>
<keyword evidence="6 9" id="KW-0067">ATP-binding</keyword>
<dbReference type="GO" id="GO:0009228">
    <property type="term" value="P:thiamine biosynthetic process"/>
    <property type="evidence" value="ECO:0007669"/>
    <property type="project" value="UniProtKB-KW"/>
</dbReference>
<dbReference type="Gene3D" id="3.30.2130.30">
    <property type="match status" value="1"/>
</dbReference>
<dbReference type="Pfam" id="PF02926">
    <property type="entry name" value="THUMP"/>
    <property type="match status" value="1"/>
</dbReference>
<dbReference type="GO" id="GO:0005524">
    <property type="term" value="F:ATP binding"/>
    <property type="evidence" value="ECO:0007669"/>
    <property type="project" value="UniProtKB-UniRule"/>
</dbReference>
<keyword evidence="4 9" id="KW-0808">Transferase</keyword>
<dbReference type="NCBIfam" id="TIGR00342">
    <property type="entry name" value="tRNA uracil 4-sulfurtransferase ThiI"/>
    <property type="match status" value="1"/>
</dbReference>
<evidence type="ECO:0000256" key="3">
    <source>
        <dbReference type="ARBA" id="ARBA00022555"/>
    </source>
</evidence>
<comment type="catalytic activity">
    <reaction evidence="9">
        <text>[ThiS sulfur-carrier protein]-C-terminal Gly-Gly-AMP + S-sulfanyl-L-cysteinyl-[cysteine desulfurase] + AH2 = [ThiS sulfur-carrier protein]-C-terminal-Gly-aminoethanethioate + L-cysteinyl-[cysteine desulfurase] + A + AMP + 2 H(+)</text>
        <dbReference type="Rhea" id="RHEA:43340"/>
        <dbReference type="Rhea" id="RHEA-COMP:12157"/>
        <dbReference type="Rhea" id="RHEA-COMP:12158"/>
        <dbReference type="Rhea" id="RHEA-COMP:12910"/>
        <dbReference type="Rhea" id="RHEA-COMP:19908"/>
        <dbReference type="ChEBI" id="CHEBI:13193"/>
        <dbReference type="ChEBI" id="CHEBI:15378"/>
        <dbReference type="ChEBI" id="CHEBI:17499"/>
        <dbReference type="ChEBI" id="CHEBI:29950"/>
        <dbReference type="ChEBI" id="CHEBI:61963"/>
        <dbReference type="ChEBI" id="CHEBI:90618"/>
        <dbReference type="ChEBI" id="CHEBI:232372"/>
        <dbReference type="ChEBI" id="CHEBI:456215"/>
    </reaction>
</comment>
<dbReference type="InterPro" id="IPR020536">
    <property type="entry name" value="ThiI_AANH"/>
</dbReference>
<dbReference type="CDD" id="cd11716">
    <property type="entry name" value="THUMP_ThiI"/>
    <property type="match status" value="1"/>
</dbReference>
<comment type="similarity">
    <text evidence="9">Belongs to the ThiI family.</text>
</comment>
<keyword evidence="8 9" id="KW-0784">Thiamine biosynthesis</keyword>
<feature type="domain" description="THUMP" evidence="10">
    <location>
        <begin position="72"/>
        <end position="177"/>
    </location>
</feature>
<dbReference type="KEGG" id="ccai:NAS2_1489"/>
<accession>A0A4P2VE41</accession>
<gene>
    <name evidence="9" type="primary">thiI</name>
    <name evidence="11" type="ORF">NAS2_1489</name>
</gene>
<dbReference type="SUPFAM" id="SSF52402">
    <property type="entry name" value="Adenine nucleotide alpha hydrolases-like"/>
    <property type="match status" value="1"/>
</dbReference>
<evidence type="ECO:0000256" key="4">
    <source>
        <dbReference type="ARBA" id="ARBA00022679"/>
    </source>
</evidence>
<dbReference type="GO" id="GO:0005829">
    <property type="term" value="C:cytosol"/>
    <property type="evidence" value="ECO:0007669"/>
    <property type="project" value="TreeGrafter"/>
</dbReference>
<dbReference type="Gene3D" id="3.40.50.620">
    <property type="entry name" value="HUPs"/>
    <property type="match status" value="1"/>
</dbReference>
<evidence type="ECO:0000256" key="1">
    <source>
        <dbReference type="ARBA" id="ARBA00004496"/>
    </source>
</evidence>
<dbReference type="Proteomes" id="UP000509448">
    <property type="component" value="Chromosome"/>
</dbReference>
<protein>
    <recommendedName>
        <fullName evidence="9">Probable tRNA sulfurtransferase</fullName>
        <ecNumber evidence="9">2.8.1.4</ecNumber>
    </recommendedName>
    <alternativeName>
        <fullName evidence="9">Sulfur carrier protein ThiS sulfurtransferase</fullName>
    </alternativeName>
    <alternativeName>
        <fullName evidence="9">Thiamine biosynthesis protein ThiI</fullName>
    </alternativeName>
    <alternativeName>
        <fullName evidence="9">tRNA 4-thiouridine synthase</fullName>
    </alternativeName>
</protein>
<feature type="binding site" evidence="9">
    <location>
        <position position="307"/>
    </location>
    <ligand>
        <name>ATP</name>
        <dbReference type="ChEBI" id="CHEBI:30616"/>
    </ligand>
</feature>
<name>A0A4P2VE41_9ARCH</name>
<evidence type="ECO:0000256" key="9">
    <source>
        <dbReference type="HAMAP-Rule" id="MF_00021"/>
    </source>
</evidence>
<evidence type="ECO:0000256" key="6">
    <source>
        <dbReference type="ARBA" id="ARBA00022840"/>
    </source>
</evidence>
<dbReference type="GO" id="GO:0052837">
    <property type="term" value="P:thiazole biosynthetic process"/>
    <property type="evidence" value="ECO:0007669"/>
    <property type="project" value="TreeGrafter"/>
</dbReference>
<evidence type="ECO:0000256" key="7">
    <source>
        <dbReference type="ARBA" id="ARBA00022884"/>
    </source>
</evidence>
<comment type="caution">
    <text evidence="9">Lacks conserved residue(s) required for the propagation of feature annotation.</text>
</comment>
<feature type="binding site" evidence="9">
    <location>
        <position position="276"/>
    </location>
    <ligand>
        <name>ATP</name>
        <dbReference type="ChEBI" id="CHEBI:30616"/>
    </ligand>
</feature>
<dbReference type="GO" id="GO:0002937">
    <property type="term" value="P:tRNA 4-thiouridine biosynthesis"/>
    <property type="evidence" value="ECO:0007669"/>
    <property type="project" value="TreeGrafter"/>
</dbReference>
<dbReference type="AlphaFoldDB" id="A0A4P2VE41"/>
<feature type="binding site" evidence="9">
    <location>
        <position position="298"/>
    </location>
    <ligand>
        <name>ATP</name>
        <dbReference type="ChEBI" id="CHEBI:30616"/>
    </ligand>
</feature>
<dbReference type="GO" id="GO:0009229">
    <property type="term" value="P:thiamine diphosphate biosynthetic process"/>
    <property type="evidence" value="ECO:0007669"/>
    <property type="project" value="UniProtKB-UniRule"/>
</dbReference>
<dbReference type="InterPro" id="IPR004114">
    <property type="entry name" value="THUMP_dom"/>
</dbReference>
<dbReference type="InterPro" id="IPR049962">
    <property type="entry name" value="THUMP_ThiI"/>
</dbReference>
<dbReference type="GO" id="GO:0140741">
    <property type="term" value="F:tRNA-uracil-4 sulfurtransferase activity"/>
    <property type="evidence" value="ECO:0007669"/>
    <property type="project" value="UniProtKB-EC"/>
</dbReference>